<dbReference type="AlphaFoldDB" id="A0A840TZF7"/>
<evidence type="ECO:0000313" key="2">
    <source>
        <dbReference type="EMBL" id="MBB5286917.1"/>
    </source>
</evidence>
<dbReference type="Proteomes" id="UP000557307">
    <property type="component" value="Unassembled WGS sequence"/>
</dbReference>
<accession>A0A840TZF7</accession>
<evidence type="ECO:0008006" key="4">
    <source>
        <dbReference type="Google" id="ProtNLM"/>
    </source>
</evidence>
<name>A0A840TZF7_9BACT</name>
<protein>
    <recommendedName>
        <fullName evidence="4">Lipoprotein</fullName>
    </recommendedName>
</protein>
<evidence type="ECO:0000313" key="3">
    <source>
        <dbReference type="Proteomes" id="UP000557307"/>
    </source>
</evidence>
<organism evidence="2 3">
    <name type="scientific">Rhabdobacter roseus</name>
    <dbReference type="NCBI Taxonomy" id="1655419"/>
    <lineage>
        <taxon>Bacteria</taxon>
        <taxon>Pseudomonadati</taxon>
        <taxon>Bacteroidota</taxon>
        <taxon>Cytophagia</taxon>
        <taxon>Cytophagales</taxon>
        <taxon>Cytophagaceae</taxon>
        <taxon>Rhabdobacter</taxon>
    </lineage>
</organism>
<evidence type="ECO:0000256" key="1">
    <source>
        <dbReference type="SAM" id="SignalP"/>
    </source>
</evidence>
<reference evidence="2 3" key="1">
    <citation type="submission" date="2020-08" db="EMBL/GenBank/DDBJ databases">
        <title>Genomic Encyclopedia of Type Strains, Phase IV (KMG-IV): sequencing the most valuable type-strain genomes for metagenomic binning, comparative biology and taxonomic classification.</title>
        <authorList>
            <person name="Goeker M."/>
        </authorList>
    </citation>
    <scope>NUCLEOTIDE SEQUENCE [LARGE SCALE GENOMIC DNA]</scope>
    <source>
        <strain evidence="2 3">DSM 105074</strain>
    </source>
</reference>
<keyword evidence="1" id="KW-0732">Signal</keyword>
<dbReference type="EMBL" id="JACHGF010000012">
    <property type="protein sequence ID" value="MBB5286917.1"/>
    <property type="molecule type" value="Genomic_DNA"/>
</dbReference>
<proteinExistence type="predicted"/>
<keyword evidence="3" id="KW-1185">Reference proteome</keyword>
<feature type="chain" id="PRO_5032728551" description="Lipoprotein" evidence="1">
    <location>
        <begin position="18"/>
        <end position="229"/>
    </location>
</feature>
<gene>
    <name evidence="2" type="ORF">HNQ92_005079</name>
</gene>
<comment type="caution">
    <text evidence="2">The sequence shown here is derived from an EMBL/GenBank/DDBJ whole genome shotgun (WGS) entry which is preliminary data.</text>
</comment>
<dbReference type="RefSeq" id="WP_184178508.1">
    <property type="nucleotide sequence ID" value="NZ_JACHGF010000012.1"/>
</dbReference>
<sequence>MLRRSCLLLCLATALWACQPDTQPQPGPGYGYFPLEVGRYAEYEVTETNYLLNQPTPTTRTYYLRETVIDSSTSLDQQRVYRIEHAVRNAPSEPWRVDSVLTAWRTPNQAVRTENGQPIVRMVFPITERTPWNGHVYTTLGERWFEARHVGTPATVGGTLFERTATIVRQDDSTLLSQQRQLETYAEGVGLIRRERIAVQFCSAGSCVGQGVIEFGLKQVSTISRYGKR</sequence>
<feature type="signal peptide" evidence="1">
    <location>
        <begin position="1"/>
        <end position="17"/>
    </location>
</feature>